<protein>
    <submittedName>
        <fullName evidence="2">Uncharacterized protein</fullName>
    </submittedName>
</protein>
<evidence type="ECO:0000313" key="3">
    <source>
        <dbReference type="Proteomes" id="UP001597206"/>
    </source>
</evidence>
<keyword evidence="3" id="KW-1185">Reference proteome</keyword>
<dbReference type="Proteomes" id="UP001597206">
    <property type="component" value="Unassembled WGS sequence"/>
</dbReference>
<sequence>MRYLGQEYIAHIDGNQSVDGGKLGRKLHKGGGGDGGAAERKAAEDGRIAAGIRRLNEVFGISSPKSVDKNQFYVTVPTKSTGSPMADVGQSKYTKIFNQAAYDDAVKKTQDEALTKNPNAVARENLYSKIGTDATNVAKTDIDKERMLTERELKFQLARNGLSGGSRDIDANRDVLDTYQQGVLKASNIGTQTANEARSNDEKTRVNLINSIQAGLTSGDAVQQAYAGMANNATAAQDSANAASLTGFFDVLRNQQDRNQYRAGVESVAGQKTKPTYNSSATANYGGTVRSA</sequence>
<feature type="region of interest" description="Disordered" evidence="1">
    <location>
        <begin position="272"/>
        <end position="292"/>
    </location>
</feature>
<evidence type="ECO:0000313" key="2">
    <source>
        <dbReference type="EMBL" id="MFD1121829.1"/>
    </source>
</evidence>
<comment type="caution">
    <text evidence="2">The sequence shown here is derived from an EMBL/GenBank/DDBJ whole genome shotgun (WGS) entry which is preliminary data.</text>
</comment>
<feature type="region of interest" description="Disordered" evidence="1">
    <location>
        <begin position="19"/>
        <end position="40"/>
    </location>
</feature>
<reference evidence="3" key="1">
    <citation type="journal article" date="2019" name="Int. J. Syst. Evol. Microbiol.">
        <title>The Global Catalogue of Microorganisms (GCM) 10K type strain sequencing project: providing services to taxonomists for standard genome sequencing and annotation.</title>
        <authorList>
            <consortium name="The Broad Institute Genomics Platform"/>
            <consortium name="The Broad Institute Genome Sequencing Center for Infectious Disease"/>
            <person name="Wu L."/>
            <person name="Ma J."/>
        </authorList>
    </citation>
    <scope>NUCLEOTIDE SEQUENCE [LARGE SCALE GENOMIC DNA]</scope>
    <source>
        <strain evidence="3">CCUG 58411</strain>
    </source>
</reference>
<proteinExistence type="predicted"/>
<name>A0ABW3P793_9PROT</name>
<dbReference type="RefSeq" id="WP_379031273.1">
    <property type="nucleotide sequence ID" value="NZ_JBHTLN010000001.1"/>
</dbReference>
<dbReference type="EMBL" id="JBHTLN010000001">
    <property type="protein sequence ID" value="MFD1121829.1"/>
    <property type="molecule type" value="Genomic_DNA"/>
</dbReference>
<accession>A0ABW3P793</accession>
<gene>
    <name evidence="2" type="ORF">ACFQ2T_04890</name>
</gene>
<evidence type="ECO:0000256" key="1">
    <source>
        <dbReference type="SAM" id="MobiDB-lite"/>
    </source>
</evidence>
<feature type="compositionally biased region" description="Polar residues" evidence="1">
    <location>
        <begin position="273"/>
        <end position="292"/>
    </location>
</feature>
<organism evidence="2 3">
    <name type="scientific">Methylophilus flavus</name>
    <dbReference type="NCBI Taxonomy" id="640084"/>
    <lineage>
        <taxon>Bacteria</taxon>
        <taxon>Pseudomonadati</taxon>
        <taxon>Pseudomonadota</taxon>
        <taxon>Betaproteobacteria</taxon>
        <taxon>Nitrosomonadales</taxon>
        <taxon>Methylophilaceae</taxon>
        <taxon>Methylophilus</taxon>
    </lineage>
</organism>